<sequence length="98" mass="10874">MDTSRSSSSCSTTNTAAEKERRIASAAAVLKSIGDEADSMKFTSLIQEWREDCGSGKQGETLCCRLVRQATEYVKSWSFLDAVYVPRTDSFLKNTSYL</sequence>
<proteinExistence type="predicted"/>
<evidence type="ECO:0000313" key="1">
    <source>
        <dbReference type="EnsemblMetazoa" id="Aqu2.1.25860_001"/>
    </source>
</evidence>
<accession>A0A1X7UDY7</accession>
<organism evidence="1">
    <name type="scientific">Amphimedon queenslandica</name>
    <name type="common">Sponge</name>
    <dbReference type="NCBI Taxonomy" id="400682"/>
    <lineage>
        <taxon>Eukaryota</taxon>
        <taxon>Metazoa</taxon>
        <taxon>Porifera</taxon>
        <taxon>Demospongiae</taxon>
        <taxon>Heteroscleromorpha</taxon>
        <taxon>Haplosclerida</taxon>
        <taxon>Niphatidae</taxon>
        <taxon>Amphimedon</taxon>
    </lineage>
</organism>
<protein>
    <submittedName>
        <fullName evidence="1">Uncharacterized protein</fullName>
    </submittedName>
</protein>
<dbReference type="EnsemblMetazoa" id="Aqu2.1.25860_001">
    <property type="protein sequence ID" value="Aqu2.1.25860_001"/>
    <property type="gene ID" value="Aqu2.1.25860"/>
</dbReference>
<name>A0A1X7UDY7_AMPQE</name>
<dbReference type="AlphaFoldDB" id="A0A1X7UDY7"/>
<dbReference type="InParanoid" id="A0A1X7UDY7"/>
<reference evidence="1" key="1">
    <citation type="submission" date="2017-05" db="UniProtKB">
        <authorList>
            <consortium name="EnsemblMetazoa"/>
        </authorList>
    </citation>
    <scope>IDENTIFICATION</scope>
</reference>